<keyword evidence="3" id="KW-1003">Cell membrane</keyword>
<dbReference type="GO" id="GO:0005886">
    <property type="term" value="C:plasma membrane"/>
    <property type="evidence" value="ECO:0007669"/>
    <property type="project" value="UniProtKB-SubCell"/>
</dbReference>
<gene>
    <name evidence="10" type="ORF">LY89DRAFT_295185</name>
</gene>
<protein>
    <submittedName>
        <fullName evidence="10">General amino-acid permease-like protein GAP1</fullName>
    </submittedName>
</protein>
<feature type="transmembrane region" description="Helical" evidence="8">
    <location>
        <begin position="283"/>
        <end position="303"/>
    </location>
</feature>
<feature type="transmembrane region" description="Helical" evidence="8">
    <location>
        <begin position="425"/>
        <end position="441"/>
    </location>
</feature>
<evidence type="ECO:0000313" key="10">
    <source>
        <dbReference type="EMBL" id="KUJ22364.1"/>
    </source>
</evidence>
<evidence type="ECO:0000256" key="4">
    <source>
        <dbReference type="ARBA" id="ARBA00022692"/>
    </source>
</evidence>
<organism evidence="10 11">
    <name type="scientific">Mollisia scopiformis</name>
    <name type="common">Conifer needle endophyte fungus</name>
    <name type="synonym">Phialocephala scopiformis</name>
    <dbReference type="NCBI Taxonomy" id="149040"/>
    <lineage>
        <taxon>Eukaryota</taxon>
        <taxon>Fungi</taxon>
        <taxon>Dikarya</taxon>
        <taxon>Ascomycota</taxon>
        <taxon>Pezizomycotina</taxon>
        <taxon>Leotiomycetes</taxon>
        <taxon>Helotiales</taxon>
        <taxon>Mollisiaceae</taxon>
        <taxon>Mollisia</taxon>
    </lineage>
</organism>
<evidence type="ECO:0000256" key="1">
    <source>
        <dbReference type="ARBA" id="ARBA00004651"/>
    </source>
</evidence>
<dbReference type="InterPro" id="IPR004840">
    <property type="entry name" value="Amino_acid_permease_CS"/>
</dbReference>
<keyword evidence="7 8" id="KW-0472">Membrane</keyword>
<feature type="transmembrane region" description="Helical" evidence="8">
    <location>
        <begin position="211"/>
        <end position="229"/>
    </location>
</feature>
<evidence type="ECO:0000256" key="2">
    <source>
        <dbReference type="ARBA" id="ARBA00022448"/>
    </source>
</evidence>
<evidence type="ECO:0000313" key="11">
    <source>
        <dbReference type="Proteomes" id="UP000070700"/>
    </source>
</evidence>
<evidence type="ECO:0000256" key="8">
    <source>
        <dbReference type="SAM" id="Phobius"/>
    </source>
</evidence>
<dbReference type="PANTHER" id="PTHR43341:SF1">
    <property type="entry name" value="GENERAL AMINO-ACID PERMEASE GAP1"/>
    <property type="match status" value="1"/>
</dbReference>
<evidence type="ECO:0000256" key="3">
    <source>
        <dbReference type="ARBA" id="ARBA00022475"/>
    </source>
</evidence>
<dbReference type="Pfam" id="PF00324">
    <property type="entry name" value="AA_permease"/>
    <property type="match status" value="1"/>
</dbReference>
<comment type="subcellular location">
    <subcellularLocation>
        <location evidence="1">Cell membrane</location>
        <topology evidence="1">Multi-pass membrane protein</topology>
    </subcellularLocation>
</comment>
<feature type="transmembrane region" description="Helical" evidence="8">
    <location>
        <begin position="241"/>
        <end position="263"/>
    </location>
</feature>
<feature type="transmembrane region" description="Helical" evidence="8">
    <location>
        <begin position="100"/>
        <end position="117"/>
    </location>
</feature>
<keyword evidence="6 8" id="KW-1133">Transmembrane helix</keyword>
<dbReference type="FunFam" id="1.20.1740.10:FF:000017">
    <property type="entry name" value="Amino acid permease"/>
    <property type="match status" value="1"/>
</dbReference>
<dbReference type="AlphaFoldDB" id="A0A194XQN1"/>
<dbReference type="GeneID" id="28816266"/>
<dbReference type="InParanoid" id="A0A194XQN1"/>
<dbReference type="InterPro" id="IPR050524">
    <property type="entry name" value="APC_YAT"/>
</dbReference>
<evidence type="ECO:0000259" key="9">
    <source>
        <dbReference type="Pfam" id="PF00324"/>
    </source>
</evidence>
<feature type="transmembrane region" description="Helical" evidence="8">
    <location>
        <begin position="178"/>
        <end position="199"/>
    </location>
</feature>
<dbReference type="KEGG" id="psco:LY89DRAFT_295185"/>
<keyword evidence="2" id="KW-0813">Transport</keyword>
<evidence type="ECO:0000256" key="7">
    <source>
        <dbReference type="ARBA" id="ARBA00023136"/>
    </source>
</evidence>
<dbReference type="GO" id="GO:0015171">
    <property type="term" value="F:amino acid transmembrane transporter activity"/>
    <property type="evidence" value="ECO:0007669"/>
    <property type="project" value="TreeGrafter"/>
</dbReference>
<keyword evidence="11" id="KW-1185">Reference proteome</keyword>
<name>A0A194XQN1_MOLSC</name>
<dbReference type="FunCoup" id="A0A194XQN1">
    <property type="interactions" value="244"/>
</dbReference>
<evidence type="ECO:0000256" key="6">
    <source>
        <dbReference type="ARBA" id="ARBA00022989"/>
    </source>
</evidence>
<dbReference type="OrthoDB" id="3900342at2759"/>
<reference evidence="10 11" key="1">
    <citation type="submission" date="2015-10" db="EMBL/GenBank/DDBJ databases">
        <title>Full genome of DAOMC 229536 Phialocephala scopiformis, a fungal endophyte of spruce producing the potent anti-insectan compound rugulosin.</title>
        <authorList>
            <consortium name="DOE Joint Genome Institute"/>
            <person name="Walker A.K."/>
            <person name="Frasz S.L."/>
            <person name="Seifert K.A."/>
            <person name="Miller J.D."/>
            <person name="Mondo S.J."/>
            <person name="Labutti K."/>
            <person name="Lipzen A."/>
            <person name="Dockter R."/>
            <person name="Kennedy M."/>
            <person name="Grigoriev I.V."/>
            <person name="Spatafora J.W."/>
        </authorList>
    </citation>
    <scope>NUCLEOTIDE SEQUENCE [LARGE SCALE GENOMIC DNA]</scope>
    <source>
        <strain evidence="10 11">CBS 120377</strain>
    </source>
</reference>
<feature type="transmembrane region" description="Helical" evidence="8">
    <location>
        <begin position="496"/>
        <end position="516"/>
    </location>
</feature>
<dbReference type="InterPro" id="IPR004841">
    <property type="entry name" value="AA-permease/SLC12A_dom"/>
</dbReference>
<dbReference type="PANTHER" id="PTHR43341">
    <property type="entry name" value="AMINO ACID PERMEASE"/>
    <property type="match status" value="1"/>
</dbReference>
<dbReference type="InterPro" id="IPR004762">
    <property type="entry name" value="Amino_acid_permease_fungi"/>
</dbReference>
<dbReference type="PROSITE" id="PS00218">
    <property type="entry name" value="AMINO_ACID_PERMEASE_1"/>
    <property type="match status" value="1"/>
</dbReference>
<keyword evidence="5" id="KW-0029">Amino-acid transport</keyword>
<keyword evidence="4 8" id="KW-0812">Transmembrane</keyword>
<feature type="transmembrane region" description="Helical" evidence="8">
    <location>
        <begin position="363"/>
        <end position="390"/>
    </location>
</feature>
<dbReference type="EMBL" id="KQ947406">
    <property type="protein sequence ID" value="KUJ22364.1"/>
    <property type="molecule type" value="Genomic_DNA"/>
</dbReference>
<dbReference type="Proteomes" id="UP000070700">
    <property type="component" value="Unassembled WGS sequence"/>
</dbReference>
<dbReference type="RefSeq" id="XP_018076719.1">
    <property type="nucleotide sequence ID" value="XM_018206540.1"/>
</dbReference>
<proteinExistence type="predicted"/>
<feature type="transmembrane region" description="Helical" evidence="8">
    <location>
        <begin position="324"/>
        <end position="343"/>
    </location>
</feature>
<dbReference type="Gene3D" id="1.20.1740.10">
    <property type="entry name" value="Amino acid/polyamine transporter I"/>
    <property type="match status" value="1"/>
</dbReference>
<dbReference type="NCBIfam" id="TIGR00913">
    <property type="entry name" value="2A0310"/>
    <property type="match status" value="1"/>
</dbReference>
<sequence length="603" mass="65416">MADQNNDLEKASVYSTTKSNTTTLPAYNTNHSGEFSSYAETTEFSGPFFHRVLESFQRAPGTLDPDGKLDTGHGRTFDPSLAAMATANTKMARRLKGRHLQMIAIGGSIGTGLFIGSGKALETGGPASLFISFSLMGVMLYCMVHALGEMAVLLPVAGSFSTYSTRFLDPSWGFAMGWNYAMQWLVVLPLEIIGASITIDFWDTNGRYNHAIFVTIFLVVIIGINLFGVKGYGEAEFFFSIVKITAIIGFIVLGVVLNCGGGPNEGYVGGKLWRNPGAFNNGFKGLCSVFVIAAFSFAGTELVGLAANEAQNPRKSLPSAIKQVFWRITLFYIVSLFIIGLNVPFTDPRLLRDGSADSTASPFVISIENAGIAILPSVFNAVILLAVLSVGNSAVFGSSRTLHALALQGQAPRCFGYVDKMGRPLVGIGVASFFGLIAYAADAGAQGTVLDWMLALSGLSSIFSWGSIALAHIRFRRAWTLQGHKLSELAFTSQPGILGSWFAFLFNCLILVTQFWVGAWPVGFEELGPKGQVNKFFKAFLAAPVVIAFYVCHKIYAKTSIVRCIDMDLRTGIRDLNLPELIAQEQHERATWPKWKKVYKVCC</sequence>
<accession>A0A194XQN1</accession>
<feature type="transmembrane region" description="Helical" evidence="8">
    <location>
        <begin position="129"/>
        <end position="157"/>
    </location>
</feature>
<feature type="transmembrane region" description="Helical" evidence="8">
    <location>
        <begin position="453"/>
        <end position="475"/>
    </location>
</feature>
<feature type="transmembrane region" description="Helical" evidence="8">
    <location>
        <begin position="536"/>
        <end position="553"/>
    </location>
</feature>
<evidence type="ECO:0000256" key="5">
    <source>
        <dbReference type="ARBA" id="ARBA00022970"/>
    </source>
</evidence>
<feature type="domain" description="Amino acid permease/ SLC12A" evidence="9">
    <location>
        <begin position="99"/>
        <end position="564"/>
    </location>
</feature>